<comment type="subcellular location">
    <subcellularLocation>
        <location evidence="2">Nucleus</location>
    </subcellularLocation>
</comment>
<evidence type="ECO:0000256" key="4">
    <source>
        <dbReference type="ARBA" id="ARBA00022490"/>
    </source>
</evidence>
<evidence type="ECO:0000256" key="9">
    <source>
        <dbReference type="ARBA" id="ARBA00023242"/>
    </source>
</evidence>
<dbReference type="EMBL" id="CAJNRG010004715">
    <property type="protein sequence ID" value="CAF2068370.1"/>
    <property type="molecule type" value="Genomic_DNA"/>
</dbReference>
<evidence type="ECO:0000256" key="1">
    <source>
        <dbReference type="ARBA" id="ARBA00001198"/>
    </source>
</evidence>
<comment type="caution">
    <text evidence="12">The sequence shown here is derived from an EMBL/GenBank/DDBJ whole genome shotgun (WGS) entry which is preliminary data.</text>
</comment>
<evidence type="ECO:0000256" key="3">
    <source>
        <dbReference type="ARBA" id="ARBA00012039"/>
    </source>
</evidence>
<evidence type="ECO:0000256" key="10">
    <source>
        <dbReference type="PIRSR" id="PIRSR600243-1"/>
    </source>
</evidence>
<evidence type="ECO:0000256" key="7">
    <source>
        <dbReference type="ARBA" id="ARBA00022801"/>
    </source>
</evidence>
<sequence length="275" mass="30497">MLTYLEKAFKGGFDFTNTERNNNLISEEEFKKFITKTGTTIVGVKCKEGVVLAADTRSTQDLIAEKNCEKIHFIAPNITCCGAGTAADNEYYTKKLSAELKLLRMNYNRESKVSVMVSKASMHLFKHGGNLGVYLIIAGYDCNGPHLCQLSATGYVNYDNFMSMGSGSIAAYSVLETGYRDDLQLEEAKQLAVEAIKAGIIYDLGSGSNVDIVILTRGNTQYLRNYFQVAKKEIVKPTPYQFIKNNIPILKHVQIDVVSQKIVTVHDSKANFISV</sequence>
<organism evidence="12 13">
    <name type="scientific">Rotaria magnacalcarata</name>
    <dbReference type="NCBI Taxonomy" id="392030"/>
    <lineage>
        <taxon>Eukaryota</taxon>
        <taxon>Metazoa</taxon>
        <taxon>Spiralia</taxon>
        <taxon>Gnathifera</taxon>
        <taxon>Rotifera</taxon>
        <taxon>Eurotatoria</taxon>
        <taxon>Bdelloidea</taxon>
        <taxon>Philodinida</taxon>
        <taxon>Philodinidae</taxon>
        <taxon>Rotaria</taxon>
    </lineage>
</organism>
<evidence type="ECO:0000256" key="2">
    <source>
        <dbReference type="ARBA" id="ARBA00004123"/>
    </source>
</evidence>
<dbReference type="PRINTS" id="PR00141">
    <property type="entry name" value="PROTEASOME"/>
</dbReference>
<protein>
    <recommendedName>
        <fullName evidence="3">proteasome endopeptidase complex</fullName>
        <ecNumber evidence="3">3.4.25.1</ecNumber>
    </recommendedName>
</protein>
<dbReference type="GO" id="GO:0051603">
    <property type="term" value="P:proteolysis involved in protein catabolic process"/>
    <property type="evidence" value="ECO:0007669"/>
    <property type="project" value="InterPro"/>
</dbReference>
<feature type="active site" description="Nucleophile" evidence="10">
    <location>
        <position position="39"/>
    </location>
</feature>
<gene>
    <name evidence="12" type="ORF">UXM345_LOCUS19392</name>
    <name evidence="11" type="ORF">XDN619_LOCUS12056</name>
</gene>
<dbReference type="GO" id="GO:0005634">
    <property type="term" value="C:nucleus"/>
    <property type="evidence" value="ECO:0007669"/>
    <property type="project" value="UniProtKB-SubCell"/>
</dbReference>
<keyword evidence="6" id="KW-0888">Threonine protease</keyword>
<dbReference type="InterPro" id="IPR001353">
    <property type="entry name" value="Proteasome_sua/b"/>
</dbReference>
<evidence type="ECO:0000313" key="12">
    <source>
        <dbReference type="EMBL" id="CAF4053725.1"/>
    </source>
</evidence>
<dbReference type="SUPFAM" id="SSF56235">
    <property type="entry name" value="N-terminal nucleophile aminohydrolases (Ntn hydrolases)"/>
    <property type="match status" value="1"/>
</dbReference>
<dbReference type="InterPro" id="IPR000243">
    <property type="entry name" value="Pept_T1A_subB"/>
</dbReference>
<keyword evidence="5" id="KW-0645">Protease</keyword>
<evidence type="ECO:0000313" key="13">
    <source>
        <dbReference type="Proteomes" id="UP000663842"/>
    </source>
</evidence>
<keyword evidence="7" id="KW-0378">Hydrolase</keyword>
<dbReference type="GO" id="GO:0005839">
    <property type="term" value="C:proteasome core complex"/>
    <property type="evidence" value="ECO:0007669"/>
    <property type="project" value="InterPro"/>
</dbReference>
<dbReference type="GO" id="GO:0004298">
    <property type="term" value="F:threonine-type endopeptidase activity"/>
    <property type="evidence" value="ECO:0007669"/>
    <property type="project" value="UniProtKB-KW"/>
</dbReference>
<dbReference type="InterPro" id="IPR023333">
    <property type="entry name" value="Proteasome_suB-type"/>
</dbReference>
<reference evidence="12" key="1">
    <citation type="submission" date="2021-02" db="EMBL/GenBank/DDBJ databases">
        <authorList>
            <person name="Nowell W R."/>
        </authorList>
    </citation>
    <scope>NUCLEOTIDE SEQUENCE</scope>
</reference>
<dbReference type="Pfam" id="PF00227">
    <property type="entry name" value="Proteasome"/>
    <property type="match status" value="1"/>
</dbReference>
<dbReference type="GO" id="GO:0005737">
    <property type="term" value="C:cytoplasm"/>
    <property type="evidence" value="ECO:0007669"/>
    <property type="project" value="TreeGrafter"/>
</dbReference>
<dbReference type="EC" id="3.4.25.1" evidence="3"/>
<dbReference type="Proteomes" id="UP000663842">
    <property type="component" value="Unassembled WGS sequence"/>
</dbReference>
<dbReference type="InterPro" id="IPR029055">
    <property type="entry name" value="Ntn_hydrolases_N"/>
</dbReference>
<dbReference type="EMBL" id="CAJOBF010002745">
    <property type="protein sequence ID" value="CAF4053725.1"/>
    <property type="molecule type" value="Genomic_DNA"/>
</dbReference>
<evidence type="ECO:0000256" key="5">
    <source>
        <dbReference type="ARBA" id="ARBA00022670"/>
    </source>
</evidence>
<dbReference type="PANTHER" id="PTHR32194:SF4">
    <property type="entry name" value="PROTEASOME SUBUNIT BETA TYPE-7"/>
    <property type="match status" value="1"/>
</dbReference>
<proteinExistence type="predicted"/>
<accession>A0A819S4W0</accession>
<dbReference type="Proteomes" id="UP000663887">
    <property type="component" value="Unassembled WGS sequence"/>
</dbReference>
<evidence type="ECO:0000313" key="11">
    <source>
        <dbReference type="EMBL" id="CAF2068370.1"/>
    </source>
</evidence>
<evidence type="ECO:0000256" key="8">
    <source>
        <dbReference type="ARBA" id="ARBA00022942"/>
    </source>
</evidence>
<dbReference type="PANTHER" id="PTHR32194">
    <property type="entry name" value="METALLOPROTEASE TLDD"/>
    <property type="match status" value="1"/>
</dbReference>
<keyword evidence="8" id="KW-0647">Proteasome</keyword>
<keyword evidence="4" id="KW-0963">Cytoplasm</keyword>
<dbReference type="AlphaFoldDB" id="A0A819S4W0"/>
<dbReference type="PROSITE" id="PS51476">
    <property type="entry name" value="PROTEASOME_BETA_2"/>
    <property type="match status" value="1"/>
</dbReference>
<comment type="catalytic activity">
    <reaction evidence="1">
        <text>Cleavage of peptide bonds with very broad specificity.</text>
        <dbReference type="EC" id="3.4.25.1"/>
    </reaction>
</comment>
<keyword evidence="9" id="KW-0539">Nucleus</keyword>
<dbReference type="Gene3D" id="3.60.20.10">
    <property type="entry name" value="Glutamine Phosphoribosylpyrophosphate, subunit 1, domain 1"/>
    <property type="match status" value="1"/>
</dbReference>
<name>A0A819S4W0_9BILA</name>
<evidence type="ECO:0000256" key="6">
    <source>
        <dbReference type="ARBA" id="ARBA00022698"/>
    </source>
</evidence>